<comment type="cofactor">
    <cofactor evidence="1">
        <name>Mg(2+)</name>
        <dbReference type="ChEBI" id="CHEBI:18420"/>
    </cofactor>
</comment>
<proteinExistence type="predicted"/>
<dbReference type="PROSITE" id="PS51462">
    <property type="entry name" value="NUDIX"/>
    <property type="match status" value="1"/>
</dbReference>
<reference evidence="5" key="1">
    <citation type="journal article" date="2019" name="Int. J. Syst. Evol. Microbiol.">
        <title>The Global Catalogue of Microorganisms (GCM) 10K type strain sequencing project: providing services to taxonomists for standard genome sequencing and annotation.</title>
        <authorList>
            <consortium name="The Broad Institute Genomics Platform"/>
            <consortium name="The Broad Institute Genome Sequencing Center for Infectious Disease"/>
            <person name="Wu L."/>
            <person name="Ma J."/>
        </authorList>
    </citation>
    <scope>NUCLEOTIDE SEQUENCE [LARGE SCALE GENOMIC DNA]</scope>
    <source>
        <strain evidence="5">CCUG 62114</strain>
    </source>
</reference>
<evidence type="ECO:0000313" key="4">
    <source>
        <dbReference type="EMBL" id="MFD0963786.1"/>
    </source>
</evidence>
<dbReference type="GO" id="GO:0016787">
    <property type="term" value="F:hydrolase activity"/>
    <property type="evidence" value="ECO:0007669"/>
    <property type="project" value="UniProtKB-KW"/>
</dbReference>
<evidence type="ECO:0000256" key="2">
    <source>
        <dbReference type="ARBA" id="ARBA00022801"/>
    </source>
</evidence>
<accession>A0ABW3I1M9</accession>
<dbReference type="SUPFAM" id="SSF55811">
    <property type="entry name" value="Nudix"/>
    <property type="match status" value="1"/>
</dbReference>
<evidence type="ECO:0000256" key="1">
    <source>
        <dbReference type="ARBA" id="ARBA00001946"/>
    </source>
</evidence>
<dbReference type="EC" id="3.6.-.-" evidence="4"/>
<dbReference type="Gene3D" id="3.90.79.10">
    <property type="entry name" value="Nucleoside Triphosphate Pyrophosphohydrolase"/>
    <property type="match status" value="1"/>
</dbReference>
<dbReference type="PANTHER" id="PTHR43046:SF14">
    <property type="entry name" value="MUTT_NUDIX FAMILY PROTEIN"/>
    <property type="match status" value="1"/>
</dbReference>
<dbReference type="EMBL" id="JBHTJM010000008">
    <property type="protein sequence ID" value="MFD0963786.1"/>
    <property type="molecule type" value="Genomic_DNA"/>
</dbReference>
<feature type="domain" description="Nudix hydrolase" evidence="3">
    <location>
        <begin position="2"/>
        <end position="128"/>
    </location>
</feature>
<dbReference type="InterPro" id="IPR015797">
    <property type="entry name" value="NUDIX_hydrolase-like_dom_sf"/>
</dbReference>
<keyword evidence="5" id="KW-1185">Reference proteome</keyword>
<dbReference type="PANTHER" id="PTHR43046">
    <property type="entry name" value="GDP-MANNOSE MANNOSYL HYDROLASE"/>
    <property type="match status" value="1"/>
</dbReference>
<evidence type="ECO:0000313" key="5">
    <source>
        <dbReference type="Proteomes" id="UP001596997"/>
    </source>
</evidence>
<evidence type="ECO:0000259" key="3">
    <source>
        <dbReference type="PROSITE" id="PS51462"/>
    </source>
</evidence>
<sequence>MKTIKRARIVIFHDSKLLLLKKDIKKSYTFPGGVVKKEETLKEGLIREVYEEIGAKVAKKDLRYLASFSMAKGNKKEENHYYLLMNPEQFQFKLLETFKFSELSWVNIIKASNKLKLKERFVVEDILLSSYHKSYNDFLV</sequence>
<dbReference type="Pfam" id="PF00293">
    <property type="entry name" value="NUDIX"/>
    <property type="match status" value="1"/>
</dbReference>
<organism evidence="4 5">
    <name type="scientific">Pseudofulvibacter geojedonensis</name>
    <dbReference type="NCBI Taxonomy" id="1123758"/>
    <lineage>
        <taxon>Bacteria</taxon>
        <taxon>Pseudomonadati</taxon>
        <taxon>Bacteroidota</taxon>
        <taxon>Flavobacteriia</taxon>
        <taxon>Flavobacteriales</taxon>
        <taxon>Flavobacteriaceae</taxon>
        <taxon>Pseudofulvibacter</taxon>
    </lineage>
</organism>
<dbReference type="PROSITE" id="PS00893">
    <property type="entry name" value="NUDIX_BOX"/>
    <property type="match status" value="1"/>
</dbReference>
<name>A0ABW3I1M9_9FLAO</name>
<gene>
    <name evidence="4" type="ORF">ACFQ1O_07190</name>
</gene>
<dbReference type="CDD" id="cd02883">
    <property type="entry name" value="NUDIX_Hydrolase"/>
    <property type="match status" value="1"/>
</dbReference>
<dbReference type="Proteomes" id="UP001596997">
    <property type="component" value="Unassembled WGS sequence"/>
</dbReference>
<dbReference type="RefSeq" id="WP_377714862.1">
    <property type="nucleotide sequence ID" value="NZ_JBHTJM010000008.1"/>
</dbReference>
<comment type="caution">
    <text evidence="4">The sequence shown here is derived from an EMBL/GenBank/DDBJ whole genome shotgun (WGS) entry which is preliminary data.</text>
</comment>
<protein>
    <submittedName>
        <fullName evidence="4">NUDIX hydrolase</fullName>
        <ecNumber evidence="4">3.6.-.-</ecNumber>
    </submittedName>
</protein>
<dbReference type="InterPro" id="IPR020084">
    <property type="entry name" value="NUDIX_hydrolase_CS"/>
</dbReference>
<keyword evidence="2 4" id="KW-0378">Hydrolase</keyword>
<dbReference type="InterPro" id="IPR000086">
    <property type="entry name" value="NUDIX_hydrolase_dom"/>
</dbReference>